<keyword evidence="1 5" id="KW-0132">Cell division</keyword>
<dbReference type="PANTHER" id="PTHR35798:SF1">
    <property type="entry name" value="CELL DIVISION PROTEIN SEPF"/>
    <property type="match status" value="1"/>
</dbReference>
<protein>
    <recommendedName>
        <fullName evidence="5">Cell division protein SepF</fullName>
    </recommendedName>
</protein>
<name>A0A1H2QDM5_9BACL</name>
<evidence type="ECO:0000256" key="4">
    <source>
        <dbReference type="ARBA" id="ARBA00044936"/>
    </source>
</evidence>
<evidence type="ECO:0000256" key="5">
    <source>
        <dbReference type="HAMAP-Rule" id="MF_01197"/>
    </source>
</evidence>
<organism evidence="6 7">
    <name type="scientific">Marininema mesophilum</name>
    <dbReference type="NCBI Taxonomy" id="1048340"/>
    <lineage>
        <taxon>Bacteria</taxon>
        <taxon>Bacillati</taxon>
        <taxon>Bacillota</taxon>
        <taxon>Bacilli</taxon>
        <taxon>Bacillales</taxon>
        <taxon>Thermoactinomycetaceae</taxon>
        <taxon>Marininema</taxon>
    </lineage>
</organism>
<dbReference type="Proteomes" id="UP000198534">
    <property type="component" value="Unassembled WGS sequence"/>
</dbReference>
<evidence type="ECO:0000256" key="3">
    <source>
        <dbReference type="ARBA" id="ARBA00023306"/>
    </source>
</evidence>
<dbReference type="EMBL" id="FNNQ01000001">
    <property type="protein sequence ID" value="SDW04918.1"/>
    <property type="molecule type" value="Genomic_DNA"/>
</dbReference>
<keyword evidence="5" id="KW-0963">Cytoplasm</keyword>
<evidence type="ECO:0000256" key="1">
    <source>
        <dbReference type="ARBA" id="ARBA00022618"/>
    </source>
</evidence>
<proteinExistence type="inferred from homology"/>
<dbReference type="InterPro" id="IPR007561">
    <property type="entry name" value="Cell_div_SepF/SepF-rel"/>
</dbReference>
<dbReference type="Pfam" id="PF04472">
    <property type="entry name" value="SepF"/>
    <property type="match status" value="1"/>
</dbReference>
<dbReference type="PANTHER" id="PTHR35798">
    <property type="entry name" value="CELL DIVISION PROTEIN SEPF"/>
    <property type="match status" value="1"/>
</dbReference>
<dbReference type="OrthoDB" id="9815206at2"/>
<evidence type="ECO:0000313" key="7">
    <source>
        <dbReference type="Proteomes" id="UP000198534"/>
    </source>
</evidence>
<dbReference type="STRING" id="1048340.SAMN05444487_101182"/>
<sequence>MNFKDRMMGFFGINEDEEYEVDGSPDVDASTVMKNRKNVVSLHSQKNVRVVLAEPRMYDEAQEIADNLKNHRPTVVNLQRVPKDQAIRIVDFLSGTVYALGGNIHKLGSHIFFCTPSNVDIQGTISNIFPDEANDILR</sequence>
<dbReference type="InterPro" id="IPR038594">
    <property type="entry name" value="SepF-like_sf"/>
</dbReference>
<dbReference type="InterPro" id="IPR023052">
    <property type="entry name" value="Cell_div_SepF"/>
</dbReference>
<dbReference type="RefSeq" id="WP_091734745.1">
    <property type="nucleotide sequence ID" value="NZ_FNNQ01000001.1"/>
</dbReference>
<comment type="similarity">
    <text evidence="5">Belongs to the SepF family.</text>
</comment>
<dbReference type="HAMAP" id="MF_01197">
    <property type="entry name" value="SepF"/>
    <property type="match status" value="1"/>
</dbReference>
<keyword evidence="7" id="KW-1185">Reference proteome</keyword>
<accession>A0A1H2QDM5</accession>
<evidence type="ECO:0000256" key="2">
    <source>
        <dbReference type="ARBA" id="ARBA00023210"/>
    </source>
</evidence>
<dbReference type="AlphaFoldDB" id="A0A1H2QDM5"/>
<keyword evidence="3 5" id="KW-0131">Cell cycle</keyword>
<keyword evidence="2 5" id="KW-0717">Septation</keyword>
<comment type="subcellular location">
    <subcellularLocation>
        <location evidence="5">Cytoplasm</location>
    </subcellularLocation>
    <text evidence="5">Localizes to the division site, in a FtsZ-dependent manner.</text>
</comment>
<dbReference type="GO" id="GO:0043093">
    <property type="term" value="P:FtsZ-dependent cytokinesis"/>
    <property type="evidence" value="ECO:0007669"/>
    <property type="project" value="UniProtKB-UniRule"/>
</dbReference>
<dbReference type="GO" id="GO:0005737">
    <property type="term" value="C:cytoplasm"/>
    <property type="evidence" value="ECO:0007669"/>
    <property type="project" value="UniProtKB-SubCell"/>
</dbReference>
<reference evidence="6 7" key="1">
    <citation type="submission" date="2016-10" db="EMBL/GenBank/DDBJ databases">
        <authorList>
            <person name="de Groot N.N."/>
        </authorList>
    </citation>
    <scope>NUCLEOTIDE SEQUENCE [LARGE SCALE GENOMIC DNA]</scope>
    <source>
        <strain evidence="6 7">DSM 45610</strain>
    </source>
</reference>
<gene>
    <name evidence="5" type="primary">sepF</name>
    <name evidence="6" type="ORF">SAMN05444487_101182</name>
</gene>
<dbReference type="Gene3D" id="3.30.110.150">
    <property type="entry name" value="SepF-like protein"/>
    <property type="match status" value="1"/>
</dbReference>
<dbReference type="GO" id="GO:0000917">
    <property type="term" value="P:division septum assembly"/>
    <property type="evidence" value="ECO:0007669"/>
    <property type="project" value="UniProtKB-KW"/>
</dbReference>
<comment type="subunit">
    <text evidence="5">Homodimer. Interacts with FtsZ.</text>
</comment>
<comment type="function">
    <text evidence="4 5">Cell division protein that is part of the divisome complex and is recruited early to the Z-ring. Probably stimulates Z-ring formation, perhaps through the cross-linking of FtsZ protofilaments. Its function overlaps with FtsA.</text>
</comment>
<evidence type="ECO:0000313" key="6">
    <source>
        <dbReference type="EMBL" id="SDW04918.1"/>
    </source>
</evidence>